<dbReference type="Pfam" id="PF00149">
    <property type="entry name" value="Metallophos"/>
    <property type="match status" value="1"/>
</dbReference>
<protein>
    <submittedName>
        <fullName evidence="4">Phosphoesterase</fullName>
    </submittedName>
</protein>
<reference evidence="4" key="1">
    <citation type="submission" date="2018-06" db="EMBL/GenBank/DDBJ databases">
        <authorList>
            <person name="Zhirakovskaya E."/>
        </authorList>
    </citation>
    <scope>NUCLEOTIDE SEQUENCE</scope>
</reference>
<dbReference type="PANTHER" id="PTHR31302:SF31">
    <property type="entry name" value="PHOSPHODIESTERASE YAEI"/>
    <property type="match status" value="1"/>
</dbReference>
<sequence>KTAVQGGIDLMMNEKPDIFMFTGDLVNNETSEVGEYKAMFAKISAPLGAYSILGNHDYGDYKQWNSPTAKQQNLDDLVRVHKDMGWNLLRNENRIITVDGEQLAILGVENWGKGRFAKYGDLDKAYAGSKEVATKILLSHDPSHWDMQVRPNHPDIDLMLAGHTHGFQFGVEIGNFRWSPSQYIYKQWADLYQKGNQQIYVNRGFGFLGYPGRVGILPEITVLELVRA</sequence>
<dbReference type="InterPro" id="IPR029052">
    <property type="entry name" value="Metallo-depent_PP-like"/>
</dbReference>
<dbReference type="GO" id="GO:0008758">
    <property type="term" value="F:UDP-2,3-diacylglucosamine hydrolase activity"/>
    <property type="evidence" value="ECO:0007669"/>
    <property type="project" value="TreeGrafter"/>
</dbReference>
<dbReference type="GO" id="GO:0009245">
    <property type="term" value="P:lipid A biosynthetic process"/>
    <property type="evidence" value="ECO:0007669"/>
    <property type="project" value="TreeGrafter"/>
</dbReference>
<evidence type="ECO:0000313" key="4">
    <source>
        <dbReference type="EMBL" id="VAW26017.1"/>
    </source>
</evidence>
<dbReference type="Gene3D" id="3.60.21.10">
    <property type="match status" value="1"/>
</dbReference>
<dbReference type="InterPro" id="IPR004843">
    <property type="entry name" value="Calcineurin-like_PHP"/>
</dbReference>
<dbReference type="AlphaFoldDB" id="A0A3B0UL85"/>
<dbReference type="GO" id="GO:0016020">
    <property type="term" value="C:membrane"/>
    <property type="evidence" value="ECO:0007669"/>
    <property type="project" value="GOC"/>
</dbReference>
<dbReference type="GO" id="GO:0046872">
    <property type="term" value="F:metal ion binding"/>
    <property type="evidence" value="ECO:0007669"/>
    <property type="project" value="UniProtKB-KW"/>
</dbReference>
<feature type="domain" description="Calcineurin-like phosphoesterase" evidence="3">
    <location>
        <begin position="13"/>
        <end position="166"/>
    </location>
</feature>
<organism evidence="4">
    <name type="scientific">hydrothermal vent metagenome</name>
    <dbReference type="NCBI Taxonomy" id="652676"/>
    <lineage>
        <taxon>unclassified sequences</taxon>
        <taxon>metagenomes</taxon>
        <taxon>ecological metagenomes</taxon>
    </lineage>
</organism>
<evidence type="ECO:0000259" key="3">
    <source>
        <dbReference type="Pfam" id="PF00149"/>
    </source>
</evidence>
<proteinExistence type="predicted"/>
<gene>
    <name evidence="4" type="ORF">MNBD_BACTEROID06-4</name>
</gene>
<feature type="non-terminal residue" evidence="4">
    <location>
        <position position="1"/>
    </location>
</feature>
<name>A0A3B0UL85_9ZZZZ</name>
<dbReference type="PANTHER" id="PTHR31302">
    <property type="entry name" value="TRANSMEMBRANE PROTEIN WITH METALLOPHOSPHOESTERASE DOMAIN-RELATED"/>
    <property type="match status" value="1"/>
</dbReference>
<dbReference type="EMBL" id="UOES01000053">
    <property type="protein sequence ID" value="VAW26017.1"/>
    <property type="molecule type" value="Genomic_DNA"/>
</dbReference>
<keyword evidence="1" id="KW-0479">Metal-binding</keyword>
<accession>A0A3B0UL85</accession>
<keyword evidence="2" id="KW-0378">Hydrolase</keyword>
<evidence type="ECO:0000256" key="1">
    <source>
        <dbReference type="ARBA" id="ARBA00022723"/>
    </source>
</evidence>
<evidence type="ECO:0000256" key="2">
    <source>
        <dbReference type="ARBA" id="ARBA00022801"/>
    </source>
</evidence>
<dbReference type="InterPro" id="IPR051158">
    <property type="entry name" value="Metallophosphoesterase_sf"/>
</dbReference>
<dbReference type="SUPFAM" id="SSF56300">
    <property type="entry name" value="Metallo-dependent phosphatases"/>
    <property type="match status" value="1"/>
</dbReference>